<organism evidence="2">
    <name type="scientific">viral metagenome</name>
    <dbReference type="NCBI Taxonomy" id="1070528"/>
    <lineage>
        <taxon>unclassified sequences</taxon>
        <taxon>metagenomes</taxon>
        <taxon>organismal metagenomes</taxon>
    </lineage>
</organism>
<reference evidence="2" key="1">
    <citation type="journal article" date="2020" name="Nature">
        <title>Giant virus diversity and host interactions through global metagenomics.</title>
        <authorList>
            <person name="Schulz F."/>
            <person name="Roux S."/>
            <person name="Paez-Espino D."/>
            <person name="Jungbluth S."/>
            <person name="Walsh D.A."/>
            <person name="Denef V.J."/>
            <person name="McMahon K.D."/>
            <person name="Konstantinidis K.T."/>
            <person name="Eloe-Fadrosh E.A."/>
            <person name="Kyrpides N.C."/>
            <person name="Woyke T."/>
        </authorList>
    </citation>
    <scope>NUCLEOTIDE SEQUENCE</scope>
    <source>
        <strain evidence="2">GVMAG-S-1062768-28</strain>
    </source>
</reference>
<proteinExistence type="predicted"/>
<protein>
    <submittedName>
        <fullName evidence="2">Uncharacterized protein</fullName>
    </submittedName>
</protein>
<feature type="region of interest" description="Disordered" evidence="1">
    <location>
        <begin position="1"/>
        <end position="23"/>
    </location>
</feature>
<dbReference type="EMBL" id="MN740695">
    <property type="protein sequence ID" value="QHU08209.1"/>
    <property type="molecule type" value="Genomic_DNA"/>
</dbReference>
<sequence length="228" mass="24290">MTTAHRFSTPAAFCPGQGPSSNDTSLLRSQIRLLLGGNCPNPTYQHQRMTQFSGGSAHDNNGVGFRGAQFGGGTSDVGSINGYGACGDDIGFFCTGCDASALPLIVTTVLPGTGSCEDVINASFAAAFSADIAGVSGFYEKFTKLSQEISLTLTYGAFCTTDVFEFAVIFDDRVPISWGVLIDGGFGSNLRHPTQQPFPLTWTSFELVIHSLVTDTYYQTSPQLRYTL</sequence>
<evidence type="ECO:0000256" key="1">
    <source>
        <dbReference type="SAM" id="MobiDB-lite"/>
    </source>
</evidence>
<accession>A0A6C0JRL7</accession>
<dbReference type="AlphaFoldDB" id="A0A6C0JRL7"/>
<evidence type="ECO:0000313" key="2">
    <source>
        <dbReference type="EMBL" id="QHU08209.1"/>
    </source>
</evidence>
<name>A0A6C0JRL7_9ZZZZ</name>